<sequence length="507" mass="56643">MQRTTIEALPTEILALVLNTHLKKPWRPLAARVSHAWRAIVALDVDAALQRVVKRYAGKVYTYTTRRANPLIIGKHTLAAAAAGSHLDLLRWLLKHPRVRTCNSTVRAAAYAGATDAIVFFLKRKPSLVRAAARYAAARGGQRALLEWFLAMDLGHHLPSDSDHDDDDDNDHDNDGSDPRQDFAIAIDNDVDDDDKDDEDEGSDSSDDSCCDDETWSGNPLDNHMCDVDDADEFIDRDEVWPVWYVDGGMHSSACDHSGSGVTDEAGTDEVEDWWGPNMCANAARGGHLDLLKWLRGPEVRCRWDAWTTSAAAAGGHIGVLSWALTECTPPCRMSHWRTAHPDNRYCETIEWAARAPRNNVEMLAVIFSTGYAPTIEDFRQVLVFGRTDMADAILKTDPSLWQPDKVSWCDHGRDERRPEKTAGRRTLLWAIEQLDRRPATWSDMVEIALTYAAIVHDDCADVIDALRSRGKCRLGDHITGDQARSVNPCWDVAAVVRTGNRMARNW</sequence>
<dbReference type="GeneID" id="36843811"/>
<dbReference type="KEGG" id="vg:36843811"/>
<proteinExistence type="predicted"/>
<feature type="region of interest" description="Disordered" evidence="1">
    <location>
        <begin position="160"/>
        <end position="214"/>
    </location>
</feature>
<dbReference type="InterPro" id="IPR052050">
    <property type="entry name" value="SecEffector_AnkRepeat"/>
</dbReference>
<dbReference type="EMBL" id="MG011689">
    <property type="protein sequence ID" value="AVK74670.1"/>
    <property type="molecule type" value="Genomic_DNA"/>
</dbReference>
<dbReference type="PANTHER" id="PTHR46586">
    <property type="entry name" value="ANKYRIN REPEAT-CONTAINING PROTEIN"/>
    <property type="match status" value="1"/>
</dbReference>
<name>A0A2U7U8B9_9VIRU</name>
<dbReference type="Proteomes" id="UP000248852">
    <property type="component" value="Segment"/>
</dbReference>
<feature type="compositionally biased region" description="Acidic residues" evidence="1">
    <location>
        <begin position="189"/>
        <end position="214"/>
    </location>
</feature>
<feature type="compositionally biased region" description="Acidic residues" evidence="1">
    <location>
        <begin position="163"/>
        <end position="172"/>
    </location>
</feature>
<reference evidence="2" key="1">
    <citation type="journal article" date="2018" name="Nat. Commun.">
        <title>Diversity and evolution of the emerging Pandoraviridae family.</title>
        <authorList>
            <person name="Legendre M."/>
            <person name="Fabre E."/>
            <person name="Poirot O."/>
            <person name="Jeudy S."/>
            <person name="Lartigue A."/>
            <person name="Alempic J.M."/>
            <person name="Beucher L."/>
            <person name="Philippe N."/>
            <person name="Bertaux L."/>
            <person name="Christo-Foroux E."/>
            <person name="Labadie K."/>
            <person name="Coute Y."/>
            <person name="Abergel C."/>
            <person name="Claverie J.M."/>
        </authorList>
    </citation>
    <scope>NUCLEOTIDE SEQUENCE [LARGE SCALE GENOMIC DNA]</scope>
    <source>
        <strain evidence="2">Quercus</strain>
    </source>
</reference>
<evidence type="ECO:0000256" key="1">
    <source>
        <dbReference type="SAM" id="MobiDB-lite"/>
    </source>
</evidence>
<dbReference type="RefSeq" id="YP_009482939.1">
    <property type="nucleotide sequence ID" value="NC_037667.1"/>
</dbReference>
<gene>
    <name evidence="2" type="ORF">pqer_cds_248</name>
</gene>
<evidence type="ECO:0000313" key="2">
    <source>
        <dbReference type="EMBL" id="AVK74670.1"/>
    </source>
</evidence>
<evidence type="ECO:0008006" key="3">
    <source>
        <dbReference type="Google" id="ProtNLM"/>
    </source>
</evidence>
<dbReference type="PANTHER" id="PTHR46586:SF3">
    <property type="entry name" value="ANKYRIN REPEAT-CONTAINING PROTEIN"/>
    <property type="match status" value="1"/>
</dbReference>
<protein>
    <recommendedName>
        <fullName evidence="3">Ankyrin repeat domain containing protein</fullName>
    </recommendedName>
</protein>
<accession>A0A2U7U8B9</accession>
<organism evidence="2">
    <name type="scientific">Pandoravirus quercus</name>
    <dbReference type="NCBI Taxonomy" id="2107709"/>
    <lineage>
        <taxon>Viruses</taxon>
        <taxon>Pandoravirus</taxon>
    </lineage>
</organism>